<accession>A0A948WZ58</accession>
<protein>
    <submittedName>
        <fullName evidence="1">Uncharacterized protein</fullName>
    </submittedName>
</protein>
<dbReference type="EMBL" id="JAHLFW010000063">
    <property type="protein sequence ID" value="MBU3838093.1"/>
    <property type="molecule type" value="Genomic_DNA"/>
</dbReference>
<dbReference type="AlphaFoldDB" id="A0A948WZ58"/>
<evidence type="ECO:0000313" key="1">
    <source>
        <dbReference type="EMBL" id="MBU3838093.1"/>
    </source>
</evidence>
<sequence>MDYFFDRDKQALHNIGHNITGNYNKVNGNISINEYEKEIVYLKELLAEKERTIQILMKDK</sequence>
<comment type="caution">
    <text evidence="1">The sequence shown here is derived from an EMBL/GenBank/DDBJ whole genome shotgun (WGS) entry which is preliminary data.</text>
</comment>
<gene>
    <name evidence="1" type="ORF">H9777_07220</name>
</gene>
<proteinExistence type="predicted"/>
<reference evidence="1" key="1">
    <citation type="journal article" date="2021" name="PeerJ">
        <title>Extensive microbial diversity within the chicken gut microbiome revealed by metagenomics and culture.</title>
        <authorList>
            <person name="Gilroy R."/>
            <person name="Ravi A."/>
            <person name="Getino M."/>
            <person name="Pursley I."/>
            <person name="Horton D.L."/>
            <person name="Alikhan N.F."/>
            <person name="Baker D."/>
            <person name="Gharbi K."/>
            <person name="Hall N."/>
            <person name="Watson M."/>
            <person name="Adriaenssens E.M."/>
            <person name="Foster-Nyarko E."/>
            <person name="Jarju S."/>
            <person name="Secka A."/>
            <person name="Antonio M."/>
            <person name="Oren A."/>
            <person name="Chaudhuri R.R."/>
            <person name="La Ragione R."/>
            <person name="Hildebrand F."/>
            <person name="Pallen M.J."/>
        </authorList>
    </citation>
    <scope>NUCLEOTIDE SEQUENCE</scope>
    <source>
        <strain evidence="1">G4-2901</strain>
    </source>
</reference>
<organism evidence="1 2">
    <name type="scientific">Candidatus Phocaeicola faecigallinarum</name>
    <dbReference type="NCBI Taxonomy" id="2838732"/>
    <lineage>
        <taxon>Bacteria</taxon>
        <taxon>Pseudomonadati</taxon>
        <taxon>Bacteroidota</taxon>
        <taxon>Bacteroidia</taxon>
        <taxon>Bacteroidales</taxon>
        <taxon>Bacteroidaceae</taxon>
        <taxon>Phocaeicola</taxon>
    </lineage>
</organism>
<reference evidence="1" key="2">
    <citation type="submission" date="2021-04" db="EMBL/GenBank/DDBJ databases">
        <authorList>
            <person name="Gilroy R."/>
        </authorList>
    </citation>
    <scope>NUCLEOTIDE SEQUENCE</scope>
    <source>
        <strain evidence="1">G4-2901</strain>
    </source>
</reference>
<evidence type="ECO:0000313" key="2">
    <source>
        <dbReference type="Proteomes" id="UP000783796"/>
    </source>
</evidence>
<dbReference type="Proteomes" id="UP000783796">
    <property type="component" value="Unassembled WGS sequence"/>
</dbReference>
<name>A0A948WZ58_9BACT</name>